<sequence>MRPSLFALVASVSLALAQPGPEPSTDPSPTVNPIAEIAAREERRDFEDDPEYGRLASCASSYRALLKSSPTPVPRAGAFYPRLSIATSKTVYDGAEMCTQLHEVRETPPPSLQPAFSSWWAASSAWKVSAYEEGMRVAKACSTFTDGTFLAGEAIILVATDVEECKFGARLGFGLITTAGSGEQRTTIVGPGTITSTAAPSATSSSTGTGNSGDTEDQASQTADGQQQGGAVSSSSSAAMAPGRPRETGYVLKVAVAVGMGVVGAVAAL</sequence>
<protein>
    <submittedName>
        <fullName evidence="3">Uncharacterized protein</fullName>
    </submittedName>
</protein>
<dbReference type="AlphaFoldDB" id="A0AAN7AE14"/>
<dbReference type="Proteomes" id="UP001302126">
    <property type="component" value="Unassembled WGS sequence"/>
</dbReference>
<feature type="compositionally biased region" description="Low complexity" evidence="1">
    <location>
        <begin position="192"/>
        <end position="213"/>
    </location>
</feature>
<proteinExistence type="predicted"/>
<evidence type="ECO:0000256" key="2">
    <source>
        <dbReference type="SAM" id="SignalP"/>
    </source>
</evidence>
<organism evidence="3 4">
    <name type="scientific">Podospora australis</name>
    <dbReference type="NCBI Taxonomy" id="1536484"/>
    <lineage>
        <taxon>Eukaryota</taxon>
        <taxon>Fungi</taxon>
        <taxon>Dikarya</taxon>
        <taxon>Ascomycota</taxon>
        <taxon>Pezizomycotina</taxon>
        <taxon>Sordariomycetes</taxon>
        <taxon>Sordariomycetidae</taxon>
        <taxon>Sordariales</taxon>
        <taxon>Podosporaceae</taxon>
        <taxon>Podospora</taxon>
    </lineage>
</organism>
<keyword evidence="2" id="KW-0732">Signal</keyword>
<gene>
    <name evidence="3" type="ORF">QBC35DRAFT_172648</name>
</gene>
<evidence type="ECO:0000256" key="1">
    <source>
        <dbReference type="SAM" id="MobiDB-lite"/>
    </source>
</evidence>
<reference evidence="3" key="2">
    <citation type="submission" date="2023-05" db="EMBL/GenBank/DDBJ databases">
        <authorList>
            <consortium name="Lawrence Berkeley National Laboratory"/>
            <person name="Steindorff A."/>
            <person name="Hensen N."/>
            <person name="Bonometti L."/>
            <person name="Westerberg I."/>
            <person name="Brannstrom I.O."/>
            <person name="Guillou S."/>
            <person name="Cros-Aarteil S."/>
            <person name="Calhoun S."/>
            <person name="Haridas S."/>
            <person name="Kuo A."/>
            <person name="Mondo S."/>
            <person name="Pangilinan J."/>
            <person name="Riley R."/>
            <person name="Labutti K."/>
            <person name="Andreopoulos B."/>
            <person name="Lipzen A."/>
            <person name="Chen C."/>
            <person name="Yanf M."/>
            <person name="Daum C."/>
            <person name="Ng V."/>
            <person name="Clum A."/>
            <person name="Ohm R."/>
            <person name="Martin F."/>
            <person name="Silar P."/>
            <person name="Natvig D."/>
            <person name="Lalanne C."/>
            <person name="Gautier V."/>
            <person name="Ament-Velasquez S.L."/>
            <person name="Kruys A."/>
            <person name="Hutchinson M.I."/>
            <person name="Powell A.J."/>
            <person name="Barry K."/>
            <person name="Miller A.N."/>
            <person name="Grigoriev I.V."/>
            <person name="Debuchy R."/>
            <person name="Gladieux P."/>
            <person name="Thoren M.H."/>
            <person name="Johannesson H."/>
        </authorList>
    </citation>
    <scope>NUCLEOTIDE SEQUENCE</scope>
    <source>
        <strain evidence="3">PSN309</strain>
    </source>
</reference>
<evidence type="ECO:0000313" key="4">
    <source>
        <dbReference type="Proteomes" id="UP001302126"/>
    </source>
</evidence>
<feature type="compositionally biased region" description="Low complexity" evidence="1">
    <location>
        <begin position="225"/>
        <end position="239"/>
    </location>
</feature>
<feature type="chain" id="PRO_5042986176" evidence="2">
    <location>
        <begin position="18"/>
        <end position="269"/>
    </location>
</feature>
<dbReference type="EMBL" id="MU864665">
    <property type="protein sequence ID" value="KAK4182407.1"/>
    <property type="molecule type" value="Genomic_DNA"/>
</dbReference>
<name>A0AAN7AE14_9PEZI</name>
<keyword evidence="4" id="KW-1185">Reference proteome</keyword>
<reference evidence="3" key="1">
    <citation type="journal article" date="2023" name="Mol. Phylogenet. Evol.">
        <title>Genome-scale phylogeny and comparative genomics of the fungal order Sordariales.</title>
        <authorList>
            <person name="Hensen N."/>
            <person name="Bonometti L."/>
            <person name="Westerberg I."/>
            <person name="Brannstrom I.O."/>
            <person name="Guillou S."/>
            <person name="Cros-Aarteil S."/>
            <person name="Calhoun S."/>
            <person name="Haridas S."/>
            <person name="Kuo A."/>
            <person name="Mondo S."/>
            <person name="Pangilinan J."/>
            <person name="Riley R."/>
            <person name="LaButti K."/>
            <person name="Andreopoulos B."/>
            <person name="Lipzen A."/>
            <person name="Chen C."/>
            <person name="Yan M."/>
            <person name="Daum C."/>
            <person name="Ng V."/>
            <person name="Clum A."/>
            <person name="Steindorff A."/>
            <person name="Ohm R.A."/>
            <person name="Martin F."/>
            <person name="Silar P."/>
            <person name="Natvig D.O."/>
            <person name="Lalanne C."/>
            <person name="Gautier V."/>
            <person name="Ament-Velasquez S.L."/>
            <person name="Kruys A."/>
            <person name="Hutchinson M.I."/>
            <person name="Powell A.J."/>
            <person name="Barry K."/>
            <person name="Miller A.N."/>
            <person name="Grigoriev I.V."/>
            <person name="Debuchy R."/>
            <person name="Gladieux P."/>
            <person name="Hiltunen Thoren M."/>
            <person name="Johannesson H."/>
        </authorList>
    </citation>
    <scope>NUCLEOTIDE SEQUENCE</scope>
    <source>
        <strain evidence="3">PSN309</strain>
    </source>
</reference>
<comment type="caution">
    <text evidence="3">The sequence shown here is derived from an EMBL/GenBank/DDBJ whole genome shotgun (WGS) entry which is preliminary data.</text>
</comment>
<accession>A0AAN7AE14</accession>
<feature type="signal peptide" evidence="2">
    <location>
        <begin position="1"/>
        <end position="17"/>
    </location>
</feature>
<evidence type="ECO:0000313" key="3">
    <source>
        <dbReference type="EMBL" id="KAK4182407.1"/>
    </source>
</evidence>
<feature type="region of interest" description="Disordered" evidence="1">
    <location>
        <begin position="184"/>
        <end position="244"/>
    </location>
</feature>